<reference evidence="2" key="2">
    <citation type="submission" date="2018-04" db="EMBL/GenBank/DDBJ databases">
        <title>OnivRS2 (Oryza nivara Reference Sequence Version 2).</title>
        <authorList>
            <person name="Zhang J."/>
            <person name="Kudrna D."/>
            <person name="Lee S."/>
            <person name="Talag J."/>
            <person name="Rajasekar S."/>
            <person name="Welchert J."/>
            <person name="Hsing Y.-I."/>
            <person name="Wing R.A."/>
        </authorList>
    </citation>
    <scope>NUCLEOTIDE SEQUENCE [LARGE SCALE GENOMIC DNA]</scope>
</reference>
<dbReference type="Gramene" id="ONIVA01G41190.1">
    <property type="protein sequence ID" value="ONIVA01G41190.1"/>
    <property type="gene ID" value="ONIVA01G41190"/>
</dbReference>
<dbReference type="OMA" id="AHARNCY"/>
<dbReference type="Gene3D" id="3.30.1390.10">
    <property type="match status" value="1"/>
</dbReference>
<dbReference type="eggNOG" id="ENOG502RZQE">
    <property type="taxonomic scope" value="Eukaryota"/>
</dbReference>
<reference evidence="2" key="1">
    <citation type="submission" date="2015-04" db="UniProtKB">
        <authorList>
            <consortium name="EnsemblPlants"/>
        </authorList>
    </citation>
    <scope>IDENTIFICATION</scope>
    <source>
        <strain evidence="2">SL10</strain>
    </source>
</reference>
<dbReference type="STRING" id="4536.A0A0E0FVC9"/>
<dbReference type="HOGENOM" id="CLU_129557_0_0_1"/>
<keyword evidence="3" id="KW-1185">Reference proteome</keyword>
<dbReference type="SUPFAM" id="SSF54736">
    <property type="entry name" value="ClpS-like"/>
    <property type="match status" value="1"/>
</dbReference>
<evidence type="ECO:0000256" key="1">
    <source>
        <dbReference type="SAM" id="SignalP"/>
    </source>
</evidence>
<accession>A0A0E0FVC9</accession>
<feature type="chain" id="PRO_5002359818" evidence="1">
    <location>
        <begin position="22"/>
        <end position="160"/>
    </location>
</feature>
<protein>
    <submittedName>
        <fullName evidence="2">Uncharacterized protein</fullName>
    </submittedName>
</protein>
<evidence type="ECO:0000313" key="3">
    <source>
        <dbReference type="Proteomes" id="UP000006591"/>
    </source>
</evidence>
<dbReference type="GO" id="GO:0006508">
    <property type="term" value="P:proteolysis"/>
    <property type="evidence" value="ECO:0007669"/>
    <property type="project" value="InterPro"/>
</dbReference>
<name>A0A0E0FVC9_ORYNI</name>
<sequence>MAISSRAAACGALIFPTTASAAPVSRSVSVDQRVSHRRRKAVAVAAVPHASSGGALLERPAFDQRDTGRMRDRRGSGSGDSYKVLLIDDARHTEKLVEKALPQVVPSVTAEGARQLFHASRQKGAALVIVAVKEHAEFYAQMMVRQGLRSAIEPESDLAS</sequence>
<dbReference type="PANTHER" id="PTHR33473:SF13">
    <property type="entry name" value="ATP-DEPENDENT CLP PROTEASE ADAPTER PROTEIN CLPS2, CHLOROPLASTIC"/>
    <property type="match status" value="1"/>
</dbReference>
<feature type="signal peptide" evidence="1">
    <location>
        <begin position="1"/>
        <end position="21"/>
    </location>
</feature>
<dbReference type="AlphaFoldDB" id="A0A0E0FVC9"/>
<dbReference type="PANTHER" id="PTHR33473">
    <property type="entry name" value="ATP-DEPENDENT CLP PROTEASE ADAPTER PROTEIN CLPS1, CHLOROPLASTIC"/>
    <property type="match status" value="1"/>
</dbReference>
<proteinExistence type="predicted"/>
<organism evidence="2">
    <name type="scientific">Oryza nivara</name>
    <name type="common">Indian wild rice</name>
    <name type="synonym">Oryza sativa f. spontanea</name>
    <dbReference type="NCBI Taxonomy" id="4536"/>
    <lineage>
        <taxon>Eukaryota</taxon>
        <taxon>Viridiplantae</taxon>
        <taxon>Streptophyta</taxon>
        <taxon>Embryophyta</taxon>
        <taxon>Tracheophyta</taxon>
        <taxon>Spermatophyta</taxon>
        <taxon>Magnoliopsida</taxon>
        <taxon>Liliopsida</taxon>
        <taxon>Poales</taxon>
        <taxon>Poaceae</taxon>
        <taxon>BOP clade</taxon>
        <taxon>Oryzoideae</taxon>
        <taxon>Oryzeae</taxon>
        <taxon>Oryzinae</taxon>
        <taxon>Oryza</taxon>
    </lineage>
</organism>
<dbReference type="InterPro" id="IPR022935">
    <property type="entry name" value="ClpS"/>
</dbReference>
<evidence type="ECO:0000313" key="2">
    <source>
        <dbReference type="EnsemblPlants" id="ONIVA01G41190.1"/>
    </source>
</evidence>
<dbReference type="Proteomes" id="UP000006591">
    <property type="component" value="Chromosome 1"/>
</dbReference>
<dbReference type="InterPro" id="IPR014719">
    <property type="entry name" value="Ribosomal_bL12_C/ClpS-like"/>
</dbReference>
<keyword evidence="1" id="KW-0732">Signal</keyword>
<dbReference type="EnsemblPlants" id="ONIVA01G41190.1">
    <property type="protein sequence ID" value="ONIVA01G41190.1"/>
    <property type="gene ID" value="ONIVA01G41190"/>
</dbReference>